<evidence type="ECO:0000313" key="1">
    <source>
        <dbReference type="EMBL" id="QTA84054.1"/>
    </source>
</evidence>
<organism evidence="1 2">
    <name type="scientific">Desulfonema magnum</name>
    <dbReference type="NCBI Taxonomy" id="45655"/>
    <lineage>
        <taxon>Bacteria</taxon>
        <taxon>Pseudomonadati</taxon>
        <taxon>Thermodesulfobacteriota</taxon>
        <taxon>Desulfobacteria</taxon>
        <taxon>Desulfobacterales</taxon>
        <taxon>Desulfococcaceae</taxon>
        <taxon>Desulfonema</taxon>
    </lineage>
</organism>
<sequence>MTGITPFFQPTDIFLYMILLSHLSRTEFATPSGMFRQC</sequence>
<protein>
    <submittedName>
        <fullName evidence="1">Uncharacterized protein</fullName>
    </submittedName>
</protein>
<evidence type="ECO:0000313" key="2">
    <source>
        <dbReference type="Proteomes" id="UP000663722"/>
    </source>
</evidence>
<keyword evidence="2" id="KW-1185">Reference proteome</keyword>
<reference evidence="1" key="1">
    <citation type="journal article" date="2021" name="Microb. Physiol.">
        <title>Proteogenomic Insights into the Physiology of Marine, Sulfate-Reducing, Filamentous Desulfonema limicola and Desulfonema magnum.</title>
        <authorList>
            <person name="Schnaars V."/>
            <person name="Wohlbrand L."/>
            <person name="Scheve S."/>
            <person name="Hinrichs C."/>
            <person name="Reinhardt R."/>
            <person name="Rabus R."/>
        </authorList>
    </citation>
    <scope>NUCLEOTIDE SEQUENCE</scope>
    <source>
        <strain evidence="1">4be13</strain>
    </source>
</reference>
<gene>
    <name evidence="1" type="ORF">dnm_000460</name>
</gene>
<accession>A0A975BF67</accession>
<dbReference type="EMBL" id="CP061800">
    <property type="protein sequence ID" value="QTA84054.1"/>
    <property type="molecule type" value="Genomic_DNA"/>
</dbReference>
<proteinExistence type="predicted"/>
<dbReference type="KEGG" id="dmm:dnm_000460"/>
<dbReference type="AlphaFoldDB" id="A0A975BF67"/>
<name>A0A975BF67_9BACT</name>
<dbReference type="Proteomes" id="UP000663722">
    <property type="component" value="Chromosome"/>
</dbReference>